<protein>
    <submittedName>
        <fullName evidence="1">Myosin-5</fullName>
    </submittedName>
</protein>
<sequence>MEIQFVRNGRTTDVAPKGYPESFHHLSHLNFYELLAVGVARNTFETRMAMKIIGISKKEQEAILRVMTFVLHLVARDTHSCLAKLAIMISVLLCSNLEDKVLIEVGSIVMNRLQPNMETNMDDTQIDIGPRRSNWARPSQSLIWDPC</sequence>
<evidence type="ECO:0000313" key="1">
    <source>
        <dbReference type="RefSeq" id="XP_016441415.1"/>
    </source>
</evidence>
<proteinExistence type="predicted"/>
<organism evidence="1">
    <name type="scientific">Nicotiana tabacum</name>
    <name type="common">Common tobacco</name>
    <dbReference type="NCBI Taxonomy" id="4097"/>
    <lineage>
        <taxon>Eukaryota</taxon>
        <taxon>Viridiplantae</taxon>
        <taxon>Streptophyta</taxon>
        <taxon>Embryophyta</taxon>
        <taxon>Tracheophyta</taxon>
        <taxon>Spermatophyta</taxon>
        <taxon>Magnoliopsida</taxon>
        <taxon>eudicotyledons</taxon>
        <taxon>Gunneridae</taxon>
        <taxon>Pentapetalae</taxon>
        <taxon>asterids</taxon>
        <taxon>lamiids</taxon>
        <taxon>Solanales</taxon>
        <taxon>Solanaceae</taxon>
        <taxon>Nicotianoideae</taxon>
        <taxon>Nicotianeae</taxon>
        <taxon>Nicotiana</taxon>
    </lineage>
</organism>
<accession>A0A1S3XN62</accession>
<reference evidence="1" key="1">
    <citation type="submission" date="2025-08" db="UniProtKB">
        <authorList>
            <consortium name="RefSeq"/>
        </authorList>
    </citation>
    <scope>IDENTIFICATION</scope>
</reference>
<dbReference type="KEGG" id="nta:107767007"/>
<dbReference type="AlphaFoldDB" id="A0A1S3XN62"/>
<dbReference type="PaxDb" id="4097-A0A1S3XN62"/>
<dbReference type="RefSeq" id="XP_016441415.1">
    <property type="nucleotide sequence ID" value="XM_016585929.1"/>
</dbReference>
<name>A0A1S3XN62_TOBAC</name>
<dbReference type="OrthoDB" id="1303429at2759"/>
<gene>
    <name evidence="1" type="primary">LOC107767007</name>
</gene>
<dbReference type="STRING" id="4097.A0A1S3XN62"/>